<dbReference type="EMBL" id="QVID01000001">
    <property type="protein sequence ID" value="RFN58596.1"/>
    <property type="molecule type" value="Genomic_DNA"/>
</dbReference>
<dbReference type="PROSITE" id="PS51123">
    <property type="entry name" value="OMPA_2"/>
    <property type="match status" value="1"/>
</dbReference>
<evidence type="ECO:0000259" key="6">
    <source>
        <dbReference type="PROSITE" id="PS51123"/>
    </source>
</evidence>
<dbReference type="RefSeq" id="WP_117157624.1">
    <property type="nucleotide sequence ID" value="NZ_QVID01000001.1"/>
</dbReference>
<evidence type="ECO:0000256" key="4">
    <source>
        <dbReference type="PROSITE-ProRule" id="PRU00473"/>
    </source>
</evidence>
<keyword evidence="8" id="KW-1185">Reference proteome</keyword>
<dbReference type="PRINTS" id="PR01021">
    <property type="entry name" value="OMPADOMAIN"/>
</dbReference>
<comment type="caution">
    <text evidence="7">The sequence shown here is derived from an EMBL/GenBank/DDBJ whole genome shotgun (WGS) entry which is preliminary data.</text>
</comment>
<dbReference type="PANTHER" id="PTHR30329">
    <property type="entry name" value="STATOR ELEMENT OF FLAGELLAR MOTOR COMPLEX"/>
    <property type="match status" value="1"/>
</dbReference>
<feature type="domain" description="OmpA-like" evidence="6">
    <location>
        <begin position="181"/>
        <end position="296"/>
    </location>
</feature>
<reference evidence="7 8" key="1">
    <citation type="journal article" date="2007" name="Int. J. Syst. Evol. Microbiol.">
        <title>Marixanthomonas ophiurae gen. nov., sp. nov., a marine bacterium of the family Flavobacteriaceae isolated from a deep-sea brittle star.</title>
        <authorList>
            <person name="Romanenko L.A."/>
            <person name="Uchino M."/>
            <person name="Frolova G.M."/>
            <person name="Mikhailov V.V."/>
        </authorList>
    </citation>
    <scope>NUCLEOTIDE SEQUENCE [LARGE SCALE GENOMIC DNA]</scope>
    <source>
        <strain evidence="7 8">KMM 3046</strain>
    </source>
</reference>
<evidence type="ECO:0000313" key="8">
    <source>
        <dbReference type="Proteomes" id="UP000261082"/>
    </source>
</evidence>
<dbReference type="Pfam" id="PF00691">
    <property type="entry name" value="OmpA"/>
    <property type="match status" value="1"/>
</dbReference>
<gene>
    <name evidence="7" type="ORF">DZ858_00510</name>
</gene>
<dbReference type="InterPro" id="IPR050330">
    <property type="entry name" value="Bact_OuterMem_StrucFunc"/>
</dbReference>
<dbReference type="AlphaFoldDB" id="A0A3E1Q8Y8"/>
<keyword evidence="5" id="KW-0732">Signal</keyword>
<evidence type="ECO:0000256" key="3">
    <source>
        <dbReference type="ARBA" id="ARBA00023237"/>
    </source>
</evidence>
<dbReference type="InterPro" id="IPR006665">
    <property type="entry name" value="OmpA-like"/>
</dbReference>
<keyword evidence="3" id="KW-0998">Cell outer membrane</keyword>
<sequence>MKKLYIFLLVLFVVQQTYSQTGKTYPDGKGGEVYFPLGDISFADELVSFKVGDPAPIEGYGPEKTLQVPDYKGNYEKKYTTLGYGGELIVKFNDNTLADIEGPDLYIFEIGPLIEPVDVYISKEGENWISIGRTGGGFSEIDISEFVEPSAIFRYVKIVDIKKKKSGKWPGADIDAIGAIGSAFNFKLNSAFLFDTGNAVLKKTEELSKVVDKIKEISEYTVVVEGHTDNVGSAETNKILSEKRAQEVKGFLVKNGIIADSITTKAYGESNPVSDNTTEEGREQNRRVEIVVLPSKR</sequence>
<name>A0A3E1Q8Y8_9FLAO</name>
<feature type="signal peptide" evidence="5">
    <location>
        <begin position="1"/>
        <end position="19"/>
    </location>
</feature>
<evidence type="ECO:0000256" key="2">
    <source>
        <dbReference type="ARBA" id="ARBA00023136"/>
    </source>
</evidence>
<dbReference type="Proteomes" id="UP000261082">
    <property type="component" value="Unassembled WGS sequence"/>
</dbReference>
<evidence type="ECO:0000256" key="1">
    <source>
        <dbReference type="ARBA" id="ARBA00004442"/>
    </source>
</evidence>
<dbReference type="InterPro" id="IPR006664">
    <property type="entry name" value="OMP_bac"/>
</dbReference>
<proteinExistence type="predicted"/>
<evidence type="ECO:0000313" key="7">
    <source>
        <dbReference type="EMBL" id="RFN58596.1"/>
    </source>
</evidence>
<dbReference type="SUPFAM" id="SSF103088">
    <property type="entry name" value="OmpA-like"/>
    <property type="match status" value="1"/>
</dbReference>
<dbReference type="GO" id="GO:0009279">
    <property type="term" value="C:cell outer membrane"/>
    <property type="evidence" value="ECO:0007669"/>
    <property type="project" value="UniProtKB-SubCell"/>
</dbReference>
<dbReference type="OrthoDB" id="9782229at2"/>
<comment type="subcellular location">
    <subcellularLocation>
        <location evidence="1">Cell outer membrane</location>
    </subcellularLocation>
</comment>
<dbReference type="Gene3D" id="3.30.1330.60">
    <property type="entry name" value="OmpA-like domain"/>
    <property type="match status" value="1"/>
</dbReference>
<feature type="chain" id="PRO_5017606307" evidence="5">
    <location>
        <begin position="20"/>
        <end position="297"/>
    </location>
</feature>
<accession>A0A3E1Q8Y8</accession>
<evidence type="ECO:0000256" key="5">
    <source>
        <dbReference type="SAM" id="SignalP"/>
    </source>
</evidence>
<keyword evidence="2 4" id="KW-0472">Membrane</keyword>
<dbReference type="CDD" id="cd07185">
    <property type="entry name" value="OmpA_C-like"/>
    <property type="match status" value="1"/>
</dbReference>
<protein>
    <submittedName>
        <fullName evidence="7">OmpA family protein</fullName>
    </submittedName>
</protein>
<dbReference type="PANTHER" id="PTHR30329:SF21">
    <property type="entry name" value="LIPOPROTEIN YIAD-RELATED"/>
    <property type="match status" value="1"/>
</dbReference>
<organism evidence="7 8">
    <name type="scientific">Marixanthomonas ophiurae</name>
    <dbReference type="NCBI Taxonomy" id="387659"/>
    <lineage>
        <taxon>Bacteria</taxon>
        <taxon>Pseudomonadati</taxon>
        <taxon>Bacteroidota</taxon>
        <taxon>Flavobacteriia</taxon>
        <taxon>Flavobacteriales</taxon>
        <taxon>Flavobacteriaceae</taxon>
        <taxon>Marixanthomonas</taxon>
    </lineage>
</organism>
<dbReference type="InterPro" id="IPR036737">
    <property type="entry name" value="OmpA-like_sf"/>
</dbReference>